<dbReference type="InterPro" id="IPR000073">
    <property type="entry name" value="AB_hydrolase_1"/>
</dbReference>
<dbReference type="SUPFAM" id="SSF53474">
    <property type="entry name" value="alpha/beta-Hydrolases"/>
    <property type="match status" value="1"/>
</dbReference>
<dbReference type="PANTHER" id="PTHR43329">
    <property type="entry name" value="EPOXIDE HYDROLASE"/>
    <property type="match status" value="1"/>
</dbReference>
<evidence type="ECO:0000313" key="6">
    <source>
        <dbReference type="Proteomes" id="UP000193648"/>
    </source>
</evidence>
<feature type="region of interest" description="Disordered" evidence="3">
    <location>
        <begin position="350"/>
        <end position="373"/>
    </location>
</feature>
<dbReference type="GO" id="GO:0016787">
    <property type="term" value="F:hydrolase activity"/>
    <property type="evidence" value="ECO:0007669"/>
    <property type="project" value="UniProtKB-KW"/>
</dbReference>
<dbReference type="OrthoDB" id="408373at2759"/>
<dbReference type="AlphaFoldDB" id="A0A1Y2GYP5"/>
<dbReference type="RefSeq" id="XP_021885155.1">
    <property type="nucleotide sequence ID" value="XM_022022960.1"/>
</dbReference>
<accession>A0A1Y2GYP5</accession>
<gene>
    <name evidence="5" type="ORF">BCR41DRAFT_346772</name>
</gene>
<evidence type="ECO:0000259" key="4">
    <source>
        <dbReference type="Pfam" id="PF00561"/>
    </source>
</evidence>
<dbReference type="Pfam" id="PF00561">
    <property type="entry name" value="Abhydrolase_1"/>
    <property type="match status" value="1"/>
</dbReference>
<reference evidence="5 6" key="1">
    <citation type="submission" date="2016-07" db="EMBL/GenBank/DDBJ databases">
        <title>Pervasive Adenine N6-methylation of Active Genes in Fungi.</title>
        <authorList>
            <consortium name="DOE Joint Genome Institute"/>
            <person name="Mondo S.J."/>
            <person name="Dannebaum R.O."/>
            <person name="Kuo R.C."/>
            <person name="Labutti K."/>
            <person name="Haridas S."/>
            <person name="Kuo A."/>
            <person name="Salamov A."/>
            <person name="Ahrendt S.R."/>
            <person name="Lipzen A."/>
            <person name="Sullivan W."/>
            <person name="Andreopoulos W.B."/>
            <person name="Clum A."/>
            <person name="Lindquist E."/>
            <person name="Daum C."/>
            <person name="Ramamoorthy G.K."/>
            <person name="Gryganskyi A."/>
            <person name="Culley D."/>
            <person name="Magnuson J.K."/>
            <person name="James T.Y."/>
            <person name="O'Malley M.A."/>
            <person name="Stajich J.E."/>
            <person name="Spatafora J.W."/>
            <person name="Visel A."/>
            <person name="Grigoriev I.V."/>
        </authorList>
    </citation>
    <scope>NUCLEOTIDE SEQUENCE [LARGE SCALE GENOMIC DNA]</scope>
    <source>
        <strain evidence="5 6">NRRL 3116</strain>
    </source>
</reference>
<evidence type="ECO:0000256" key="2">
    <source>
        <dbReference type="ARBA" id="ARBA00038334"/>
    </source>
</evidence>
<protein>
    <submittedName>
        <fullName evidence="5">Alpha/Beta hydrolase protein</fullName>
    </submittedName>
</protein>
<dbReference type="InParanoid" id="A0A1Y2GYP5"/>
<comment type="similarity">
    <text evidence="2">Belongs to the AB hydrolase superfamily. Epoxide hydrolase family.</text>
</comment>
<keyword evidence="1 5" id="KW-0378">Hydrolase</keyword>
<dbReference type="Proteomes" id="UP000193648">
    <property type="component" value="Unassembled WGS sequence"/>
</dbReference>
<dbReference type="Gene3D" id="3.40.50.1820">
    <property type="entry name" value="alpha/beta hydrolase"/>
    <property type="match status" value="1"/>
</dbReference>
<dbReference type="InterPro" id="IPR000639">
    <property type="entry name" value="Epox_hydrolase-like"/>
</dbReference>
<dbReference type="GeneID" id="33564804"/>
<dbReference type="InterPro" id="IPR029058">
    <property type="entry name" value="AB_hydrolase_fold"/>
</dbReference>
<evidence type="ECO:0000313" key="5">
    <source>
        <dbReference type="EMBL" id="ORZ27428.1"/>
    </source>
</evidence>
<name>A0A1Y2GYP5_9FUNG</name>
<comment type="caution">
    <text evidence="5">The sequence shown here is derived from an EMBL/GenBank/DDBJ whole genome shotgun (WGS) entry which is preliminary data.</text>
</comment>
<proteinExistence type="inferred from homology"/>
<evidence type="ECO:0000256" key="3">
    <source>
        <dbReference type="SAM" id="MobiDB-lite"/>
    </source>
</evidence>
<dbReference type="PRINTS" id="PR00412">
    <property type="entry name" value="EPOXHYDRLASE"/>
</dbReference>
<feature type="compositionally biased region" description="Basic and acidic residues" evidence="3">
    <location>
        <begin position="361"/>
        <end position="373"/>
    </location>
</feature>
<keyword evidence="6" id="KW-1185">Reference proteome</keyword>
<feature type="domain" description="AB hydrolase-1" evidence="4">
    <location>
        <begin position="72"/>
        <end position="325"/>
    </location>
</feature>
<dbReference type="EMBL" id="MCFF01000004">
    <property type="protein sequence ID" value="ORZ27428.1"/>
    <property type="molecule type" value="Genomic_DNA"/>
</dbReference>
<evidence type="ECO:0000256" key="1">
    <source>
        <dbReference type="ARBA" id="ARBA00022801"/>
    </source>
</evidence>
<organism evidence="5 6">
    <name type="scientific">Lobosporangium transversale</name>
    <dbReference type="NCBI Taxonomy" id="64571"/>
    <lineage>
        <taxon>Eukaryota</taxon>
        <taxon>Fungi</taxon>
        <taxon>Fungi incertae sedis</taxon>
        <taxon>Mucoromycota</taxon>
        <taxon>Mortierellomycotina</taxon>
        <taxon>Mortierellomycetes</taxon>
        <taxon>Mortierellales</taxon>
        <taxon>Mortierellaceae</taxon>
        <taxon>Lobosporangium</taxon>
    </lineage>
</organism>
<dbReference type="STRING" id="64571.A0A1Y2GYP5"/>
<sequence length="373" mass="42023">MAEGSFVMTADISFYDIIKRTYDNLPALQAHHTANSKPTPADLKVSSFNHKTINLRGYTHHYVEEGDPNGVPLVLLHGFPDMWYGWRYQIRALAKEGYRVIAMDNLGYGGSDQPKCPIDNPEPYTQKSHSEYMADLLDQLGIKKAVFIGHDWGALLVWRLGHFLPDRCLAVVGIGIPYHAPTDQPVDFAVISALFPHLKYIAVFQTEEPETWFGGDPHEQALAIINTAYATRPGTNVEETQYYIDQFSRTTFHGAYNYYRAMKLNSVSDLQFVGKPLTVPALHVIAEKDPIVPADYIAMISTDMIQDLKQAYIPEGNHNVHSENPEELNKILIEYLDDLVKKRANDIKDNRISNGHGVGTMKEKQDQVEGHAP</sequence>